<evidence type="ECO:0000259" key="12">
    <source>
        <dbReference type="PROSITE" id="PS51762"/>
    </source>
</evidence>
<evidence type="ECO:0000313" key="13">
    <source>
        <dbReference type="EMBL" id="KAJ5704152.1"/>
    </source>
</evidence>
<evidence type="ECO:0000256" key="3">
    <source>
        <dbReference type="ARBA" id="ARBA00006865"/>
    </source>
</evidence>
<keyword evidence="11" id="KW-0472">Membrane</keyword>
<evidence type="ECO:0000256" key="9">
    <source>
        <dbReference type="ARBA" id="ARBA00023295"/>
    </source>
</evidence>
<dbReference type="AlphaFoldDB" id="A0AAD6MR80"/>
<dbReference type="CDD" id="cd02181">
    <property type="entry name" value="GH16_fungal_Lam16A_glucanase"/>
    <property type="match status" value="1"/>
</dbReference>
<dbReference type="GO" id="GO:0005886">
    <property type="term" value="C:plasma membrane"/>
    <property type="evidence" value="ECO:0007669"/>
    <property type="project" value="UniProtKB-SubCell"/>
</dbReference>
<dbReference type="FunFam" id="2.60.120.200:FF:000114">
    <property type="entry name" value="Probable endo-1,3(4)-beta-glucanase NFIA_089530"/>
    <property type="match status" value="1"/>
</dbReference>
<keyword evidence="9" id="KW-0326">Glycosidase</keyword>
<sequence>MRFQDPYRNLDDDYSRFGGATSRLPQFDNHNYDPSTNSGSRGQPSSGSGWPGYETEQGLPPRYSTVAGARPAAQASYAWYNPRGWSLRKKLIVAGCIAVVIIAIIVGAVEGVKANAAYPDYSQLNYTLVDTYSGTNFFDNFVYYTAADTTDGFVQYVDSQTASQLNLTYASDSSAVLRVDTDSSNQTSGRKSVRITSNNQYYDGLFIFDIVHTPYGCATWPALWLTDPDNWPEHGEIDVLESNNKGTHGNAMTLHTSSGCKMNVKRKETGSANYANCLNTANDNAGCGVDGKQKTYGQEFNENGGGVYAMELREAGIRVWMFARDDIPNDISNSSTTPDPSTWGEALADFPSTNCNITSHFKNQSIIANIDICGDLAGSSTYYTDLYDCPGTCTEWAAENGSNFTSAYWEFNSFKVYQSS</sequence>
<dbReference type="EMBL" id="JAQJAN010000020">
    <property type="protein sequence ID" value="KAJ5704152.1"/>
    <property type="molecule type" value="Genomic_DNA"/>
</dbReference>
<accession>A0AAD6MR80</accession>
<evidence type="ECO:0000256" key="5">
    <source>
        <dbReference type="ARBA" id="ARBA00022475"/>
    </source>
</evidence>
<dbReference type="PANTHER" id="PTHR10963:SF42">
    <property type="entry name" value="PUTATIVE (AFU_ORTHOLOGUE AFUA_5G02280)-RELATED"/>
    <property type="match status" value="1"/>
</dbReference>
<reference evidence="13" key="1">
    <citation type="journal article" date="2023" name="IMA Fungus">
        <title>Comparative genomic study of the Penicillium genus elucidates a diverse pangenome and 15 lateral gene transfer events.</title>
        <authorList>
            <person name="Petersen C."/>
            <person name="Sorensen T."/>
            <person name="Nielsen M.R."/>
            <person name="Sondergaard T.E."/>
            <person name="Sorensen J.L."/>
            <person name="Fitzpatrick D.A."/>
            <person name="Frisvad J.C."/>
            <person name="Nielsen K.L."/>
        </authorList>
    </citation>
    <scope>NUCLEOTIDE SEQUENCE</scope>
    <source>
        <strain evidence="13">IBT 17514</strain>
    </source>
</reference>
<dbReference type="SUPFAM" id="SSF49899">
    <property type="entry name" value="Concanavalin A-like lectins/glucanases"/>
    <property type="match status" value="1"/>
</dbReference>
<protein>
    <recommendedName>
        <fullName evidence="4">endo-1,3(4)-beta-glucanase</fullName>
        <ecNumber evidence="4">3.2.1.6</ecNumber>
    </recommendedName>
</protein>
<keyword evidence="5" id="KW-1003">Cell membrane</keyword>
<evidence type="ECO:0000256" key="4">
    <source>
        <dbReference type="ARBA" id="ARBA00012599"/>
    </source>
</evidence>
<dbReference type="Pfam" id="PF26113">
    <property type="entry name" value="GH16_XgeA"/>
    <property type="match status" value="1"/>
</dbReference>
<organism evidence="13 14">
    <name type="scientific">Penicillium malachiteum</name>
    <dbReference type="NCBI Taxonomy" id="1324776"/>
    <lineage>
        <taxon>Eukaryota</taxon>
        <taxon>Fungi</taxon>
        <taxon>Dikarya</taxon>
        <taxon>Ascomycota</taxon>
        <taxon>Pezizomycotina</taxon>
        <taxon>Eurotiomycetes</taxon>
        <taxon>Eurotiomycetidae</taxon>
        <taxon>Eurotiales</taxon>
        <taxon>Aspergillaceae</taxon>
        <taxon>Penicillium</taxon>
    </lineage>
</organism>
<dbReference type="Gene3D" id="2.60.120.200">
    <property type="match status" value="1"/>
</dbReference>
<evidence type="ECO:0000256" key="8">
    <source>
        <dbReference type="ARBA" id="ARBA00023288"/>
    </source>
</evidence>
<dbReference type="PROSITE" id="PS51762">
    <property type="entry name" value="GH16_2"/>
    <property type="match status" value="1"/>
</dbReference>
<dbReference type="InterPro" id="IPR050546">
    <property type="entry name" value="Glycosyl_Hydrlase_16"/>
</dbReference>
<gene>
    <name evidence="13" type="ORF">N7493_011290</name>
</gene>
<keyword evidence="7" id="KW-0378">Hydrolase</keyword>
<evidence type="ECO:0000256" key="1">
    <source>
        <dbReference type="ARBA" id="ARBA00000124"/>
    </source>
</evidence>
<keyword evidence="8" id="KW-0449">Lipoprotein</keyword>
<evidence type="ECO:0000256" key="6">
    <source>
        <dbReference type="ARBA" id="ARBA00022622"/>
    </source>
</evidence>
<feature type="compositionally biased region" description="Polar residues" evidence="10">
    <location>
        <begin position="28"/>
        <end position="37"/>
    </location>
</feature>
<dbReference type="Proteomes" id="UP001215712">
    <property type="component" value="Unassembled WGS sequence"/>
</dbReference>
<dbReference type="GO" id="GO:0009251">
    <property type="term" value="P:glucan catabolic process"/>
    <property type="evidence" value="ECO:0007669"/>
    <property type="project" value="TreeGrafter"/>
</dbReference>
<reference evidence="13" key="2">
    <citation type="submission" date="2023-01" db="EMBL/GenBank/DDBJ databases">
        <authorList>
            <person name="Petersen C."/>
        </authorList>
    </citation>
    <scope>NUCLEOTIDE SEQUENCE</scope>
    <source>
        <strain evidence="13">IBT 17514</strain>
    </source>
</reference>
<comment type="subcellular location">
    <subcellularLocation>
        <location evidence="2">Cell membrane</location>
        <topology evidence="2">Lipid-anchor</topology>
        <topology evidence="2">GPI-anchor</topology>
    </subcellularLocation>
</comment>
<proteinExistence type="inferred from homology"/>
<evidence type="ECO:0000256" key="7">
    <source>
        <dbReference type="ARBA" id="ARBA00022801"/>
    </source>
</evidence>
<keyword evidence="6" id="KW-0325">Glycoprotein</keyword>
<evidence type="ECO:0000256" key="11">
    <source>
        <dbReference type="SAM" id="Phobius"/>
    </source>
</evidence>
<comment type="caution">
    <text evidence="13">The sequence shown here is derived from an EMBL/GenBank/DDBJ whole genome shotgun (WGS) entry which is preliminary data.</text>
</comment>
<dbReference type="PANTHER" id="PTHR10963">
    <property type="entry name" value="GLYCOSYL HYDROLASE-RELATED"/>
    <property type="match status" value="1"/>
</dbReference>
<dbReference type="InterPro" id="IPR013320">
    <property type="entry name" value="ConA-like_dom_sf"/>
</dbReference>
<evidence type="ECO:0000256" key="10">
    <source>
        <dbReference type="SAM" id="MobiDB-lite"/>
    </source>
</evidence>
<name>A0AAD6MR80_9EURO</name>
<dbReference type="EC" id="3.2.1.6" evidence="4"/>
<dbReference type="GO" id="GO:0098552">
    <property type="term" value="C:side of membrane"/>
    <property type="evidence" value="ECO:0007669"/>
    <property type="project" value="UniProtKB-KW"/>
</dbReference>
<keyword evidence="11" id="KW-0812">Transmembrane</keyword>
<evidence type="ECO:0000256" key="2">
    <source>
        <dbReference type="ARBA" id="ARBA00004609"/>
    </source>
</evidence>
<dbReference type="InterPro" id="IPR000757">
    <property type="entry name" value="Beta-glucanase-like"/>
</dbReference>
<dbReference type="GO" id="GO:0052861">
    <property type="term" value="F:endo-1,3(4)-beta-glucanase activity"/>
    <property type="evidence" value="ECO:0007669"/>
    <property type="project" value="UniProtKB-EC"/>
</dbReference>
<feature type="region of interest" description="Disordered" evidence="10">
    <location>
        <begin position="14"/>
        <end position="54"/>
    </location>
</feature>
<comment type="similarity">
    <text evidence="3">Belongs to the glycosyl hydrolase 16 family.</text>
</comment>
<keyword evidence="11" id="KW-1133">Transmembrane helix</keyword>
<keyword evidence="6" id="KW-0336">GPI-anchor</keyword>
<feature type="domain" description="GH16" evidence="12">
    <location>
        <begin position="119"/>
        <end position="420"/>
    </location>
</feature>
<feature type="compositionally biased region" description="Low complexity" evidence="10">
    <location>
        <begin position="38"/>
        <end position="52"/>
    </location>
</feature>
<feature type="transmembrane region" description="Helical" evidence="11">
    <location>
        <begin position="91"/>
        <end position="109"/>
    </location>
</feature>
<comment type="catalytic activity">
    <reaction evidence="1">
        <text>Endohydrolysis of (1-&gt;3)- or (1-&gt;4)-linkages in beta-D-glucans when the glucose residue whose reducing group is involved in the linkage to be hydrolyzed is itself substituted at C-3.</text>
        <dbReference type="EC" id="3.2.1.6"/>
    </reaction>
</comment>
<evidence type="ECO:0000313" key="14">
    <source>
        <dbReference type="Proteomes" id="UP001215712"/>
    </source>
</evidence>
<keyword evidence="14" id="KW-1185">Reference proteome</keyword>